<dbReference type="SUPFAM" id="SSF46626">
    <property type="entry name" value="Cytochrome c"/>
    <property type="match status" value="1"/>
</dbReference>
<dbReference type="InterPro" id="IPR012218">
    <property type="entry name" value="Cyt_c_BACSU-c550-type"/>
</dbReference>
<keyword evidence="4" id="KW-0249">Electron transport</keyword>
<proteinExistence type="predicted"/>
<dbReference type="InterPro" id="IPR009056">
    <property type="entry name" value="Cyt_c-like_dom"/>
</dbReference>
<reference evidence="10 11" key="1">
    <citation type="submission" date="2017-02" db="EMBL/GenBank/DDBJ databases">
        <title>The complete genomic sequence of a novel cold adapted crude oil-degrading bacterium Planococcus qaidamina Y42.</title>
        <authorList>
            <person name="Yang R."/>
        </authorList>
    </citation>
    <scope>NUCLEOTIDE SEQUENCE [LARGE SCALE GENOMIC DNA]</scope>
    <source>
        <strain evidence="10 11">Y42</strain>
    </source>
</reference>
<feature type="region of interest" description="Disordered" evidence="8">
    <location>
        <begin position="1"/>
        <end position="31"/>
    </location>
</feature>
<feature type="binding site" description="axial binding residue" evidence="7">
    <location>
        <position position="49"/>
    </location>
    <ligand>
        <name>heme c</name>
        <dbReference type="ChEBI" id="CHEBI:61717"/>
    </ligand>
    <ligandPart>
        <name>Fe</name>
        <dbReference type="ChEBI" id="CHEBI:18248"/>
    </ligandPart>
</feature>
<dbReference type="Gene3D" id="1.10.760.10">
    <property type="entry name" value="Cytochrome c-like domain"/>
    <property type="match status" value="1"/>
</dbReference>
<accession>A0A1Q2L5D8</accession>
<keyword evidence="1" id="KW-0813">Transport</keyword>
<gene>
    <name evidence="10" type="ORF">B0X71_13120</name>
</gene>
<dbReference type="PROSITE" id="PS51007">
    <property type="entry name" value="CYTC"/>
    <property type="match status" value="1"/>
</dbReference>
<dbReference type="Proteomes" id="UP000188184">
    <property type="component" value="Chromosome"/>
</dbReference>
<evidence type="ECO:0000256" key="1">
    <source>
        <dbReference type="ARBA" id="ARBA00022448"/>
    </source>
</evidence>
<evidence type="ECO:0000256" key="6">
    <source>
        <dbReference type="PIRSR" id="PIRSR000025-1"/>
    </source>
</evidence>
<dbReference type="EMBL" id="CP019640">
    <property type="protein sequence ID" value="AQQ55122.1"/>
    <property type="molecule type" value="Genomic_DNA"/>
</dbReference>
<dbReference type="InterPro" id="IPR051811">
    <property type="entry name" value="Cytochrome_c550/c551-like"/>
</dbReference>
<comment type="PTM">
    <text evidence="6">Binds 1 heme c group covalently per subunit.</text>
</comment>
<evidence type="ECO:0000259" key="9">
    <source>
        <dbReference type="PROSITE" id="PS51007"/>
    </source>
</evidence>
<keyword evidence="2 6" id="KW-0349">Heme</keyword>
<dbReference type="GO" id="GO:0020037">
    <property type="term" value="F:heme binding"/>
    <property type="evidence" value="ECO:0007669"/>
    <property type="project" value="InterPro"/>
</dbReference>
<evidence type="ECO:0000313" key="10">
    <source>
        <dbReference type="EMBL" id="AQQ55122.1"/>
    </source>
</evidence>
<evidence type="ECO:0000256" key="5">
    <source>
        <dbReference type="ARBA" id="ARBA00023004"/>
    </source>
</evidence>
<evidence type="ECO:0000256" key="8">
    <source>
        <dbReference type="SAM" id="MobiDB-lite"/>
    </source>
</evidence>
<dbReference type="PANTHER" id="PTHR37823">
    <property type="entry name" value="CYTOCHROME C-553-LIKE"/>
    <property type="match status" value="1"/>
</dbReference>
<evidence type="ECO:0000256" key="4">
    <source>
        <dbReference type="ARBA" id="ARBA00022982"/>
    </source>
</evidence>
<feature type="binding site" description="covalent" evidence="6">
    <location>
        <position position="48"/>
    </location>
    <ligand>
        <name>heme c</name>
        <dbReference type="ChEBI" id="CHEBI:61717"/>
    </ligand>
</feature>
<name>A0A1Q2L5D8_9BACL</name>
<keyword evidence="11" id="KW-1185">Reference proteome</keyword>
<evidence type="ECO:0000256" key="2">
    <source>
        <dbReference type="ARBA" id="ARBA00022617"/>
    </source>
</evidence>
<keyword evidence="3 7" id="KW-0479">Metal-binding</keyword>
<protein>
    <recommendedName>
        <fullName evidence="9">Cytochrome c domain-containing protein</fullName>
    </recommendedName>
</protein>
<dbReference type="PANTHER" id="PTHR37823:SF4">
    <property type="entry name" value="MENAQUINOL-CYTOCHROME C REDUCTASE CYTOCHROME B_C SUBUNIT"/>
    <property type="match status" value="1"/>
</dbReference>
<feature type="binding site" description="axial binding residue" evidence="7">
    <location>
        <position position="85"/>
    </location>
    <ligand>
        <name>heme c</name>
        <dbReference type="ChEBI" id="CHEBI:61717"/>
    </ligand>
    <ligandPart>
        <name>Fe</name>
        <dbReference type="ChEBI" id="CHEBI:18248"/>
    </ligandPart>
</feature>
<feature type="compositionally biased region" description="Acidic residues" evidence="8">
    <location>
        <begin position="1"/>
        <end position="27"/>
    </location>
</feature>
<dbReference type="PIRSF" id="PIRSF000025">
    <property type="entry name" value="Cytc_Bsub_c550"/>
    <property type="match status" value="1"/>
</dbReference>
<feature type="binding site" description="covalent" evidence="6">
    <location>
        <position position="45"/>
    </location>
    <ligand>
        <name>heme c</name>
        <dbReference type="ChEBI" id="CHEBI:61717"/>
    </ligand>
</feature>
<sequence length="106" mass="10755">MVEEDEEDIVAESPDDAIGEDDAEGDAGSEGVATVDAEQIIQQNCSSCHGADLAGVGGIPALNDVGSRLSSDEILTVIHEGPGAMPAEIITGAEAEAVAEYLSTLQ</sequence>
<organism evidence="10 11">
    <name type="scientific">Planococcus lenghuensis</name>
    <dbReference type="NCBI Taxonomy" id="2213202"/>
    <lineage>
        <taxon>Bacteria</taxon>
        <taxon>Bacillati</taxon>
        <taxon>Bacillota</taxon>
        <taxon>Bacilli</taxon>
        <taxon>Bacillales</taxon>
        <taxon>Caryophanaceae</taxon>
        <taxon>Planococcus</taxon>
    </lineage>
</organism>
<dbReference type="AlphaFoldDB" id="A0A1Q2L5D8"/>
<keyword evidence="5 7" id="KW-0408">Iron</keyword>
<dbReference type="GO" id="GO:0016020">
    <property type="term" value="C:membrane"/>
    <property type="evidence" value="ECO:0007669"/>
    <property type="project" value="InterPro"/>
</dbReference>
<evidence type="ECO:0000313" key="11">
    <source>
        <dbReference type="Proteomes" id="UP000188184"/>
    </source>
</evidence>
<evidence type="ECO:0000256" key="7">
    <source>
        <dbReference type="PIRSR" id="PIRSR000025-2"/>
    </source>
</evidence>
<dbReference type="InterPro" id="IPR036909">
    <property type="entry name" value="Cyt_c-like_dom_sf"/>
</dbReference>
<evidence type="ECO:0000256" key="3">
    <source>
        <dbReference type="ARBA" id="ARBA00022723"/>
    </source>
</evidence>
<feature type="domain" description="Cytochrome c" evidence="9">
    <location>
        <begin position="20"/>
        <end position="106"/>
    </location>
</feature>
<dbReference type="KEGG" id="pmar:B0X71_13120"/>
<dbReference type="GO" id="GO:0005506">
    <property type="term" value="F:iron ion binding"/>
    <property type="evidence" value="ECO:0007669"/>
    <property type="project" value="InterPro"/>
</dbReference>
<dbReference type="Pfam" id="PF13442">
    <property type="entry name" value="Cytochrome_CBB3"/>
    <property type="match status" value="1"/>
</dbReference>
<dbReference type="GO" id="GO:0009055">
    <property type="term" value="F:electron transfer activity"/>
    <property type="evidence" value="ECO:0007669"/>
    <property type="project" value="InterPro"/>
</dbReference>